<dbReference type="SUPFAM" id="SSF48452">
    <property type="entry name" value="TPR-like"/>
    <property type="match status" value="1"/>
</dbReference>
<dbReference type="Proteomes" id="UP000186391">
    <property type="component" value="Unassembled WGS sequence"/>
</dbReference>
<keyword evidence="2 3" id="KW-0802">TPR repeat</keyword>
<gene>
    <name evidence="4" type="ORF">NIES592_21575</name>
</gene>
<reference evidence="4 5" key="1">
    <citation type="submission" date="2016-11" db="EMBL/GenBank/DDBJ databases">
        <title>Draft Genome Sequences of Nine Cyanobacterial Strains from Diverse Habitats.</title>
        <authorList>
            <person name="Zhu T."/>
            <person name="Hou S."/>
            <person name="Lu X."/>
            <person name="Hess W.R."/>
        </authorList>
    </citation>
    <scope>NUCLEOTIDE SEQUENCE [LARGE SCALE GENOMIC DNA]</scope>
    <source>
        <strain evidence="4 5">NIES-592</strain>
    </source>
</reference>
<protein>
    <submittedName>
        <fullName evidence="4">Uncharacterized protein</fullName>
    </submittedName>
</protein>
<dbReference type="InterPro" id="IPR051685">
    <property type="entry name" value="Ycf3/AcsC/BcsC/TPR_MFPF"/>
</dbReference>
<evidence type="ECO:0000256" key="3">
    <source>
        <dbReference type="PROSITE-ProRule" id="PRU00339"/>
    </source>
</evidence>
<accession>A0A1U7GTZ2</accession>
<comment type="caution">
    <text evidence="4">The sequence shown here is derived from an EMBL/GenBank/DDBJ whole genome shotgun (WGS) entry which is preliminary data.</text>
</comment>
<dbReference type="SMART" id="SM00028">
    <property type="entry name" value="TPR"/>
    <property type="match status" value="4"/>
</dbReference>
<keyword evidence="5" id="KW-1185">Reference proteome</keyword>
<dbReference type="RefSeq" id="WP_009457317.1">
    <property type="nucleotide sequence ID" value="NZ_MRCA01000018.1"/>
</dbReference>
<name>A0A1U7GTZ2_9CYAN</name>
<evidence type="ECO:0000256" key="2">
    <source>
        <dbReference type="ARBA" id="ARBA00022803"/>
    </source>
</evidence>
<keyword evidence="1" id="KW-0677">Repeat</keyword>
<feature type="repeat" description="TPR" evidence="3">
    <location>
        <begin position="98"/>
        <end position="131"/>
    </location>
</feature>
<sequence length="224" mass="25224">MKPNNSFQPRLAQTACYLSLGILIVTNTFESAFAQVRNPGTAKQHTQEQILAQFSDANSGQQERSQLIRTANTLFSQGDLAGAEENLRKLIKKYPKDAFGYYQLGNVLFRQEKKDEAIKQYQEAIRLDSKYALAHNGIGLVFASQEQWEEAIAEYNKALAINPNYGDALTNLAQAFWEVGKREEAIASLEKALSAFKAQNKPRKVERIQEILRQLKPNDDPTVS</sequence>
<evidence type="ECO:0000256" key="1">
    <source>
        <dbReference type="ARBA" id="ARBA00022737"/>
    </source>
</evidence>
<proteinExistence type="predicted"/>
<dbReference type="PANTHER" id="PTHR44943:SF8">
    <property type="entry name" value="TPR REPEAT-CONTAINING PROTEIN MJ0263"/>
    <property type="match status" value="1"/>
</dbReference>
<dbReference type="Pfam" id="PF13174">
    <property type="entry name" value="TPR_6"/>
    <property type="match status" value="1"/>
</dbReference>
<evidence type="ECO:0000313" key="4">
    <source>
        <dbReference type="EMBL" id="OKH11458.1"/>
    </source>
</evidence>
<dbReference type="PROSITE" id="PS50005">
    <property type="entry name" value="TPR"/>
    <property type="match status" value="2"/>
</dbReference>
<dbReference type="InterPro" id="IPR019734">
    <property type="entry name" value="TPR_rpt"/>
</dbReference>
<dbReference type="PROSITE" id="PS50293">
    <property type="entry name" value="TPR_REGION"/>
    <property type="match status" value="2"/>
</dbReference>
<dbReference type="Pfam" id="PF13181">
    <property type="entry name" value="TPR_8"/>
    <property type="match status" value="1"/>
</dbReference>
<dbReference type="AlphaFoldDB" id="A0A1U7GTZ2"/>
<dbReference type="Gene3D" id="1.25.40.10">
    <property type="entry name" value="Tetratricopeptide repeat domain"/>
    <property type="match status" value="2"/>
</dbReference>
<organism evidence="4 5">
    <name type="scientific">Fischerella major NIES-592</name>
    <dbReference type="NCBI Taxonomy" id="210994"/>
    <lineage>
        <taxon>Bacteria</taxon>
        <taxon>Bacillati</taxon>
        <taxon>Cyanobacteriota</taxon>
        <taxon>Cyanophyceae</taxon>
        <taxon>Nostocales</taxon>
        <taxon>Hapalosiphonaceae</taxon>
        <taxon>Fischerella</taxon>
    </lineage>
</organism>
<dbReference type="PANTHER" id="PTHR44943">
    <property type="entry name" value="CELLULOSE SYNTHASE OPERON PROTEIN C"/>
    <property type="match status" value="1"/>
</dbReference>
<evidence type="ECO:0000313" key="5">
    <source>
        <dbReference type="Proteomes" id="UP000186391"/>
    </source>
</evidence>
<dbReference type="OrthoDB" id="422081at2"/>
<dbReference type="Pfam" id="PF13432">
    <property type="entry name" value="TPR_16"/>
    <property type="match status" value="1"/>
</dbReference>
<dbReference type="InterPro" id="IPR011990">
    <property type="entry name" value="TPR-like_helical_dom_sf"/>
</dbReference>
<feature type="repeat" description="TPR" evidence="3">
    <location>
        <begin position="132"/>
        <end position="165"/>
    </location>
</feature>
<dbReference type="EMBL" id="MRCA01000018">
    <property type="protein sequence ID" value="OKH11458.1"/>
    <property type="molecule type" value="Genomic_DNA"/>
</dbReference>